<gene>
    <name evidence="1" type="ORF">GCM10008119_37830</name>
</gene>
<sequence>MVRGVKKIKCVGGLVYKEKSNPNSLWVIKPDQYVYFAVSEWHPATTAADKSKDITWIRQSADRKTIIKQMLVPANQKYGLMIPRKLCGNFSYYVEASLSGNRDKANTGLFVRGFCPPLILSSKWSTQSGGSNIKNQAGIIKYGHVVHLNLQTEGLNNNVLTIEVYNRIGLNRADNLVGIYTGAKVIDGEIDLKIGNTFAWIAKIKNISNDEDFYIKVKDPATNKYVLDGLNQDLHAVYLKIRNEVATTAIEPTRNNKVAKVGQAQTNAVKYDPCKFNKIEISEIIKENGLAKPQTTVLFNEGTSGNGSQAFSVVAPDQFTGKELILVVEGFDTQKCQTKKHISKEVIFREVGVQVGNDDKRILTKGQSTIKQKVYSNITRANAITYIWAKATTPNQFWYYINSCRYYSEPTMPTVIIKAYPDVKWELAVEFQVGVSNYKAANMPAGNVYARHQDMARQQGYKRWLMNQQSKVPINIGLGLSAEWNEGNTKVSYTQQLEGKIGRFVEIISKSIDTLQEAVNFAQSAAKATSIPIGFDIRYPKLTIAASWSLDPTSANQPIAVVGVLNVAANPLIGGSGIIDILGCAIAAASYGTTGNPAAARLIEKFRGGLEKLGASVVFTATFYGELLISFDALKIHSIKGIGMADKATIGGKMGVTIELSISVEIGRIKGTKTKPLITFKAAGKADAYFGGEFLFNSDSQGLFAQPVIKFSGVVLSLEVEGEAGWWKSSFKIEEKVINEQTHYFEKKYLN</sequence>
<evidence type="ECO:0000313" key="1">
    <source>
        <dbReference type="EMBL" id="GGI29478.1"/>
    </source>
</evidence>
<organism evidence="1 2">
    <name type="scientific">Pedobacter mendelii</name>
    <dbReference type="NCBI Taxonomy" id="1908240"/>
    <lineage>
        <taxon>Bacteria</taxon>
        <taxon>Pseudomonadati</taxon>
        <taxon>Bacteroidota</taxon>
        <taxon>Sphingobacteriia</taxon>
        <taxon>Sphingobacteriales</taxon>
        <taxon>Sphingobacteriaceae</taxon>
        <taxon>Pedobacter</taxon>
    </lineage>
</organism>
<proteinExistence type="predicted"/>
<name>A0ABQ2BPE9_9SPHI</name>
<accession>A0ABQ2BPE9</accession>
<dbReference type="EMBL" id="BMDJ01000019">
    <property type="protein sequence ID" value="GGI29478.1"/>
    <property type="molecule type" value="Genomic_DNA"/>
</dbReference>
<evidence type="ECO:0000313" key="2">
    <source>
        <dbReference type="Proteomes" id="UP000645390"/>
    </source>
</evidence>
<reference evidence="2" key="1">
    <citation type="journal article" date="2019" name="Int. J. Syst. Evol. Microbiol.">
        <title>The Global Catalogue of Microorganisms (GCM) 10K type strain sequencing project: providing services to taxonomists for standard genome sequencing and annotation.</title>
        <authorList>
            <consortium name="The Broad Institute Genomics Platform"/>
            <consortium name="The Broad Institute Genome Sequencing Center for Infectious Disease"/>
            <person name="Wu L."/>
            <person name="Ma J."/>
        </authorList>
    </citation>
    <scope>NUCLEOTIDE SEQUENCE [LARGE SCALE GENOMIC DNA]</scope>
    <source>
        <strain evidence="2">CCM 8939</strain>
    </source>
</reference>
<keyword evidence="2" id="KW-1185">Reference proteome</keyword>
<dbReference type="RefSeq" id="WP_188417495.1">
    <property type="nucleotide sequence ID" value="NZ_BMDJ01000019.1"/>
</dbReference>
<dbReference type="Proteomes" id="UP000645390">
    <property type="component" value="Unassembled WGS sequence"/>
</dbReference>
<protein>
    <submittedName>
        <fullName evidence="1">Uncharacterized protein</fullName>
    </submittedName>
</protein>
<comment type="caution">
    <text evidence="1">The sequence shown here is derived from an EMBL/GenBank/DDBJ whole genome shotgun (WGS) entry which is preliminary data.</text>
</comment>